<protein>
    <submittedName>
        <fullName evidence="7">YihY/virulence factor BrkB family protein</fullName>
    </submittedName>
</protein>
<dbReference type="InterPro" id="IPR017039">
    <property type="entry name" value="Virul_fac_BrkB"/>
</dbReference>
<feature type="transmembrane region" description="Helical" evidence="6">
    <location>
        <begin position="219"/>
        <end position="239"/>
    </location>
</feature>
<sequence>MTRKITLKGTWEVLKNCFSGFSDDKLLKLSASLAYYTVFSLGPLLIVMLFLSGIFFGRNAVEGTIYGQMESFVGHDAALQLQQIIKNAAISNKSNFAAVIGIITLLIGATSMFAEIQDSINMIWGLKPKPKAGWILFLKNRLLSFGVIASLGFLLLVSLVITAIIESISNRIKVHFSSVSVVLFYIINLIITFGVVTALFGVIFKVLPDARIKWKEVIAGSVATALLFMIGKFAISFYISKTSIGSTYGTAGSLVVLLVWIYYSSVILYFGAEFTKAWALKYGHAIHPNEYTVTTQKIEIEKGKQSVQQVQK</sequence>
<dbReference type="PIRSF" id="PIRSF035875">
    <property type="entry name" value="RNase_BN"/>
    <property type="match status" value="1"/>
</dbReference>
<evidence type="ECO:0000313" key="7">
    <source>
        <dbReference type="EMBL" id="KAA9036515.1"/>
    </source>
</evidence>
<feature type="transmembrane region" description="Helical" evidence="6">
    <location>
        <begin position="251"/>
        <end position="272"/>
    </location>
</feature>
<feature type="transmembrane region" description="Helical" evidence="6">
    <location>
        <begin position="185"/>
        <end position="207"/>
    </location>
</feature>
<dbReference type="NCBIfam" id="TIGR00765">
    <property type="entry name" value="yihY_not_rbn"/>
    <property type="match status" value="1"/>
</dbReference>
<proteinExistence type="predicted"/>
<accession>A0A5J5ICX3</accession>
<dbReference type="Pfam" id="PF03631">
    <property type="entry name" value="Virul_fac_BrkB"/>
    <property type="match status" value="1"/>
</dbReference>
<evidence type="ECO:0000256" key="2">
    <source>
        <dbReference type="ARBA" id="ARBA00022475"/>
    </source>
</evidence>
<feature type="transmembrane region" description="Helical" evidence="6">
    <location>
        <begin position="33"/>
        <end position="56"/>
    </location>
</feature>
<evidence type="ECO:0000256" key="5">
    <source>
        <dbReference type="ARBA" id="ARBA00023136"/>
    </source>
</evidence>
<gene>
    <name evidence="7" type="ORF">FW778_18010</name>
</gene>
<comment type="subcellular location">
    <subcellularLocation>
        <location evidence="1">Cell membrane</location>
        <topology evidence="1">Multi-pass membrane protein</topology>
    </subcellularLocation>
</comment>
<keyword evidence="4 6" id="KW-1133">Transmembrane helix</keyword>
<organism evidence="7 8">
    <name type="scientific">Ginsengibacter hankyongi</name>
    <dbReference type="NCBI Taxonomy" id="2607284"/>
    <lineage>
        <taxon>Bacteria</taxon>
        <taxon>Pseudomonadati</taxon>
        <taxon>Bacteroidota</taxon>
        <taxon>Chitinophagia</taxon>
        <taxon>Chitinophagales</taxon>
        <taxon>Chitinophagaceae</taxon>
        <taxon>Ginsengibacter</taxon>
    </lineage>
</organism>
<keyword evidence="5 6" id="KW-0472">Membrane</keyword>
<evidence type="ECO:0000313" key="8">
    <source>
        <dbReference type="Proteomes" id="UP000326903"/>
    </source>
</evidence>
<feature type="transmembrane region" description="Helical" evidence="6">
    <location>
        <begin position="142"/>
        <end position="165"/>
    </location>
</feature>
<reference evidence="7 8" key="1">
    <citation type="submission" date="2019-09" db="EMBL/GenBank/DDBJ databases">
        <title>Draft genome sequence of Ginsengibacter sp. BR5-29.</title>
        <authorList>
            <person name="Im W.-T."/>
        </authorList>
    </citation>
    <scope>NUCLEOTIDE SEQUENCE [LARGE SCALE GENOMIC DNA]</scope>
    <source>
        <strain evidence="7 8">BR5-29</strain>
    </source>
</reference>
<evidence type="ECO:0000256" key="3">
    <source>
        <dbReference type="ARBA" id="ARBA00022692"/>
    </source>
</evidence>
<keyword evidence="8" id="KW-1185">Reference proteome</keyword>
<dbReference type="RefSeq" id="WP_150416257.1">
    <property type="nucleotide sequence ID" value="NZ_VYQF01000007.1"/>
</dbReference>
<dbReference type="AlphaFoldDB" id="A0A5J5ICX3"/>
<dbReference type="Proteomes" id="UP000326903">
    <property type="component" value="Unassembled WGS sequence"/>
</dbReference>
<feature type="transmembrane region" description="Helical" evidence="6">
    <location>
        <begin position="96"/>
        <end position="114"/>
    </location>
</feature>
<evidence type="ECO:0000256" key="4">
    <source>
        <dbReference type="ARBA" id="ARBA00022989"/>
    </source>
</evidence>
<name>A0A5J5ICX3_9BACT</name>
<evidence type="ECO:0000256" key="1">
    <source>
        <dbReference type="ARBA" id="ARBA00004651"/>
    </source>
</evidence>
<dbReference type="PANTHER" id="PTHR30213:SF1">
    <property type="entry name" value="INNER MEMBRANE PROTEIN YHJD"/>
    <property type="match status" value="1"/>
</dbReference>
<keyword evidence="2" id="KW-1003">Cell membrane</keyword>
<evidence type="ECO:0000256" key="6">
    <source>
        <dbReference type="SAM" id="Phobius"/>
    </source>
</evidence>
<comment type="caution">
    <text evidence="7">The sequence shown here is derived from an EMBL/GenBank/DDBJ whole genome shotgun (WGS) entry which is preliminary data.</text>
</comment>
<dbReference type="GO" id="GO:0005886">
    <property type="term" value="C:plasma membrane"/>
    <property type="evidence" value="ECO:0007669"/>
    <property type="project" value="UniProtKB-SubCell"/>
</dbReference>
<keyword evidence="3 6" id="KW-0812">Transmembrane</keyword>
<dbReference type="PANTHER" id="PTHR30213">
    <property type="entry name" value="INNER MEMBRANE PROTEIN YHJD"/>
    <property type="match status" value="1"/>
</dbReference>
<dbReference type="EMBL" id="VYQF01000007">
    <property type="protein sequence ID" value="KAA9036515.1"/>
    <property type="molecule type" value="Genomic_DNA"/>
</dbReference>